<keyword evidence="3" id="KW-1185">Reference proteome</keyword>
<name>A0ABN9AZY7_9NEOB</name>
<proteinExistence type="predicted"/>
<comment type="caution">
    <text evidence="2">The sequence shown here is derived from an EMBL/GenBank/DDBJ whole genome shotgun (WGS) entry which is preliminary data.</text>
</comment>
<protein>
    <submittedName>
        <fullName evidence="2">Uncharacterized protein</fullName>
    </submittedName>
</protein>
<gene>
    <name evidence="2" type="ORF">SPARVUS_LOCUS1854495</name>
</gene>
<sequence>MQPGMSGKGEGRASAPPLLNHTRPNALNMGGCFGAGGAPPQSTLSPC</sequence>
<organism evidence="2 3">
    <name type="scientific">Staurois parvus</name>
    <dbReference type="NCBI Taxonomy" id="386267"/>
    <lineage>
        <taxon>Eukaryota</taxon>
        <taxon>Metazoa</taxon>
        <taxon>Chordata</taxon>
        <taxon>Craniata</taxon>
        <taxon>Vertebrata</taxon>
        <taxon>Euteleostomi</taxon>
        <taxon>Amphibia</taxon>
        <taxon>Batrachia</taxon>
        <taxon>Anura</taxon>
        <taxon>Neobatrachia</taxon>
        <taxon>Ranoidea</taxon>
        <taxon>Ranidae</taxon>
        <taxon>Staurois</taxon>
    </lineage>
</organism>
<feature type="region of interest" description="Disordered" evidence="1">
    <location>
        <begin position="1"/>
        <end position="22"/>
    </location>
</feature>
<accession>A0ABN9AZY7</accession>
<evidence type="ECO:0000256" key="1">
    <source>
        <dbReference type="SAM" id="MobiDB-lite"/>
    </source>
</evidence>
<reference evidence="2" key="1">
    <citation type="submission" date="2023-05" db="EMBL/GenBank/DDBJ databases">
        <authorList>
            <person name="Stuckert A."/>
        </authorList>
    </citation>
    <scope>NUCLEOTIDE SEQUENCE</scope>
</reference>
<evidence type="ECO:0000313" key="3">
    <source>
        <dbReference type="Proteomes" id="UP001162483"/>
    </source>
</evidence>
<dbReference type="Proteomes" id="UP001162483">
    <property type="component" value="Unassembled WGS sequence"/>
</dbReference>
<dbReference type="EMBL" id="CATNWA010001737">
    <property type="protein sequence ID" value="CAI9541049.1"/>
    <property type="molecule type" value="Genomic_DNA"/>
</dbReference>
<evidence type="ECO:0000313" key="2">
    <source>
        <dbReference type="EMBL" id="CAI9541049.1"/>
    </source>
</evidence>